<name>A0ABR8BHD0_9NOSO</name>
<feature type="domain" description="Na+-translocating membrane potential-generating system MpsC" evidence="1">
    <location>
        <begin position="6"/>
        <end position="114"/>
    </location>
</feature>
<protein>
    <submittedName>
        <fullName evidence="2">DUF2294 domain-containing protein</fullName>
    </submittedName>
</protein>
<keyword evidence="3" id="KW-1185">Reference proteome</keyword>
<dbReference type="Proteomes" id="UP000621307">
    <property type="component" value="Unassembled WGS sequence"/>
</dbReference>
<gene>
    <name evidence="2" type="ORF">H6G14_16655</name>
</gene>
<evidence type="ECO:0000313" key="2">
    <source>
        <dbReference type="EMBL" id="MBD2252915.1"/>
    </source>
</evidence>
<evidence type="ECO:0000259" key="1">
    <source>
        <dbReference type="Pfam" id="PF10057"/>
    </source>
</evidence>
<reference evidence="2 3" key="1">
    <citation type="journal article" date="2020" name="ISME J.">
        <title>Comparative genomics reveals insights into cyanobacterial evolution and habitat adaptation.</title>
        <authorList>
            <person name="Chen M.Y."/>
            <person name="Teng W.K."/>
            <person name="Zhao L."/>
            <person name="Hu C.X."/>
            <person name="Zhou Y.K."/>
            <person name="Han B.P."/>
            <person name="Song L.R."/>
            <person name="Shu W.S."/>
        </authorList>
    </citation>
    <scope>NUCLEOTIDE SEQUENCE [LARGE SCALE GENOMIC DNA]</scope>
    <source>
        <strain evidence="2 3">FACHB-3921</strain>
    </source>
</reference>
<evidence type="ECO:0000313" key="3">
    <source>
        <dbReference type="Proteomes" id="UP000621307"/>
    </source>
</evidence>
<comment type="caution">
    <text evidence="2">The sequence shown here is derived from an EMBL/GenBank/DDBJ whole genome shotgun (WGS) entry which is preliminary data.</text>
</comment>
<dbReference type="EMBL" id="JACJQL010000024">
    <property type="protein sequence ID" value="MBD2252915.1"/>
    <property type="molecule type" value="Genomic_DNA"/>
</dbReference>
<proteinExistence type="predicted"/>
<dbReference type="Pfam" id="PF10057">
    <property type="entry name" value="MpsC"/>
    <property type="match status" value="1"/>
</dbReference>
<organism evidence="2 3">
    <name type="scientific">Nostoc parmelioides FACHB-3921</name>
    <dbReference type="NCBI Taxonomy" id="2692909"/>
    <lineage>
        <taxon>Bacteria</taxon>
        <taxon>Bacillati</taxon>
        <taxon>Cyanobacteriota</taxon>
        <taxon>Cyanophyceae</taxon>
        <taxon>Nostocales</taxon>
        <taxon>Nostocaceae</taxon>
        <taxon>Nostoc</taxon>
    </lineage>
</organism>
<dbReference type="InterPro" id="IPR018745">
    <property type="entry name" value="MpsC"/>
</dbReference>
<dbReference type="RefSeq" id="WP_190568483.1">
    <property type="nucleotide sequence ID" value="NZ_JACJQL010000024.1"/>
</dbReference>
<sequence length="134" mass="15057">MGNPTIGQLEREISQRVSSLYSEKLGQRPKQIICHFFDSELVISLENSVTQTERTLLDEGHETLVEQIRLLLDKIIKTEIQILIEKVIGKPILDVMSNTNLATGRTGIIVILDELPAVRNPESIPKANWKNAAE</sequence>
<accession>A0ABR8BHD0</accession>